<dbReference type="InterPro" id="IPR051553">
    <property type="entry name" value="Ran_GTPase-activating"/>
</dbReference>
<feature type="repeat" description="RCC1" evidence="3">
    <location>
        <begin position="1139"/>
        <end position="1188"/>
    </location>
</feature>
<dbReference type="Gene3D" id="2.130.10.30">
    <property type="entry name" value="Regulator of chromosome condensation 1/beta-lactamase-inhibitor protein II"/>
    <property type="match status" value="8"/>
</dbReference>
<evidence type="ECO:0000256" key="1">
    <source>
        <dbReference type="ARBA" id="ARBA00022658"/>
    </source>
</evidence>
<organism evidence="6 7">
    <name type="scientific">Discostella pseudostelligera</name>
    <dbReference type="NCBI Taxonomy" id="259834"/>
    <lineage>
        <taxon>Eukaryota</taxon>
        <taxon>Sar</taxon>
        <taxon>Stramenopiles</taxon>
        <taxon>Ochrophyta</taxon>
        <taxon>Bacillariophyta</taxon>
        <taxon>Coscinodiscophyceae</taxon>
        <taxon>Thalassiosirophycidae</taxon>
        <taxon>Stephanodiscales</taxon>
        <taxon>Stephanodiscaceae</taxon>
        <taxon>Discostella</taxon>
    </lineage>
</organism>
<evidence type="ECO:0000259" key="5">
    <source>
        <dbReference type="Pfam" id="PF25390"/>
    </source>
</evidence>
<reference evidence="6 7" key="1">
    <citation type="submission" date="2024-10" db="EMBL/GenBank/DDBJ databases">
        <title>Updated reference genomes for cyclostephanoid diatoms.</title>
        <authorList>
            <person name="Roberts W.R."/>
            <person name="Alverson A.J."/>
        </authorList>
    </citation>
    <scope>NUCLEOTIDE SEQUENCE [LARGE SCALE GENOMIC DNA]</scope>
    <source>
        <strain evidence="6 7">AJA232-27</strain>
    </source>
</reference>
<dbReference type="Pfam" id="PF25390">
    <property type="entry name" value="WD40_RLD"/>
    <property type="match status" value="1"/>
</dbReference>
<gene>
    <name evidence="6" type="ORF">ACHAWU_008548</name>
</gene>
<keyword evidence="2" id="KW-0677">Repeat</keyword>
<feature type="repeat" description="RCC1" evidence="3">
    <location>
        <begin position="2184"/>
        <end position="2233"/>
    </location>
</feature>
<dbReference type="InterPro" id="IPR000408">
    <property type="entry name" value="Reg_chr_condens"/>
</dbReference>
<feature type="compositionally biased region" description="Low complexity" evidence="4">
    <location>
        <begin position="1060"/>
        <end position="1084"/>
    </location>
</feature>
<feature type="compositionally biased region" description="Basic and acidic residues" evidence="4">
    <location>
        <begin position="50"/>
        <end position="74"/>
    </location>
</feature>
<dbReference type="EMBL" id="JALLBG020000268">
    <property type="protein sequence ID" value="KAL3757387.1"/>
    <property type="molecule type" value="Genomic_DNA"/>
</dbReference>
<feature type="repeat" description="RCC1" evidence="3">
    <location>
        <begin position="1340"/>
        <end position="1393"/>
    </location>
</feature>
<dbReference type="InterPro" id="IPR058923">
    <property type="entry name" value="RCC1-like_dom"/>
</dbReference>
<feature type="repeat" description="RCC1" evidence="3">
    <location>
        <begin position="583"/>
        <end position="631"/>
    </location>
</feature>
<evidence type="ECO:0000256" key="2">
    <source>
        <dbReference type="ARBA" id="ARBA00022737"/>
    </source>
</evidence>
<accession>A0ABD3M5E6</accession>
<keyword evidence="7" id="KW-1185">Reference proteome</keyword>
<proteinExistence type="predicted"/>
<dbReference type="Pfam" id="PF00415">
    <property type="entry name" value="RCC1"/>
    <property type="match status" value="2"/>
</dbReference>
<protein>
    <recommendedName>
        <fullName evidence="5">RCC1-like domain-containing protein</fullName>
    </recommendedName>
</protein>
<dbReference type="Proteomes" id="UP001530293">
    <property type="component" value="Unassembled WGS sequence"/>
</dbReference>
<name>A0ABD3M5E6_9STRA</name>
<dbReference type="PROSITE" id="PS50012">
    <property type="entry name" value="RCC1_3"/>
    <property type="match status" value="12"/>
</dbReference>
<feature type="repeat" description="RCC1" evidence="3">
    <location>
        <begin position="1189"/>
        <end position="1238"/>
    </location>
</feature>
<evidence type="ECO:0000256" key="4">
    <source>
        <dbReference type="SAM" id="MobiDB-lite"/>
    </source>
</evidence>
<feature type="repeat" description="RCC1" evidence="3">
    <location>
        <begin position="1976"/>
        <end position="2025"/>
    </location>
</feature>
<dbReference type="InterPro" id="IPR009091">
    <property type="entry name" value="RCC1/BLIP-II"/>
</dbReference>
<dbReference type="PRINTS" id="PR00633">
    <property type="entry name" value="RCCNDNSATION"/>
</dbReference>
<comment type="caution">
    <text evidence="6">The sequence shown here is derived from an EMBL/GenBank/DDBJ whole genome shotgun (WGS) entry which is preliminary data.</text>
</comment>
<feature type="compositionally biased region" description="Polar residues" evidence="4">
    <location>
        <begin position="1013"/>
        <end position="1058"/>
    </location>
</feature>
<evidence type="ECO:0000313" key="6">
    <source>
        <dbReference type="EMBL" id="KAL3757387.1"/>
    </source>
</evidence>
<dbReference type="Pfam" id="PF13540">
    <property type="entry name" value="RCC1_2"/>
    <property type="match status" value="3"/>
</dbReference>
<feature type="compositionally biased region" description="Polar residues" evidence="4">
    <location>
        <begin position="83"/>
        <end position="103"/>
    </location>
</feature>
<evidence type="ECO:0000313" key="7">
    <source>
        <dbReference type="Proteomes" id="UP001530293"/>
    </source>
</evidence>
<feature type="repeat" description="RCC1" evidence="3">
    <location>
        <begin position="1584"/>
        <end position="1633"/>
    </location>
</feature>
<keyword evidence="1" id="KW-0344">Guanine-nucleotide releasing factor</keyword>
<feature type="repeat" description="RCC1" evidence="3">
    <location>
        <begin position="1735"/>
        <end position="1788"/>
    </location>
</feature>
<feature type="repeat" description="RCC1" evidence="3">
    <location>
        <begin position="2026"/>
        <end position="2076"/>
    </location>
</feature>
<feature type="repeat" description="RCC1" evidence="3">
    <location>
        <begin position="632"/>
        <end position="683"/>
    </location>
</feature>
<feature type="domain" description="RCC1-like" evidence="5">
    <location>
        <begin position="1521"/>
        <end position="1785"/>
    </location>
</feature>
<dbReference type="PANTHER" id="PTHR45982">
    <property type="entry name" value="REGULATOR OF CHROMOSOME CONDENSATION"/>
    <property type="match status" value="1"/>
</dbReference>
<evidence type="ECO:0000256" key="3">
    <source>
        <dbReference type="PROSITE-ProRule" id="PRU00235"/>
    </source>
</evidence>
<dbReference type="PANTHER" id="PTHR45982:SF1">
    <property type="entry name" value="REGULATOR OF CHROMOSOME CONDENSATION"/>
    <property type="match status" value="1"/>
</dbReference>
<dbReference type="SUPFAM" id="SSF50985">
    <property type="entry name" value="RCC1/BLIP-II"/>
    <property type="match status" value="4"/>
</dbReference>
<sequence>MNYMVMQTKMKKRSARVLSTTISLMSVIGSTSSTSNRVQAEVQLRGNKSHVREAQHRILRQKKYEEELHRRPPESEDADHDPIQSQNSSLRDNNQNDQLPTPSSDHDLRMPYYPDITTHTCHADNNYPEHYLYDIKTYFSRSPQLCCHQHFTGKDFDSCIENIVDDSLGINAGAMMMKTEALGVGKVHPSYSSQPAAAGTAAGVSGENVAGDTGDIARAGAKKPILYHGTTWYSGGGGYATESVKAAWHYDDGDVMYSKPVRCDYKGWEGGGGDVGVQLLNDLGRRRALQWGYGWVAKSNKAAKSKTWYSYSKSAKAKAAKSESPVYEGGYYDYYPCVPTHKPSQNGLIPVPTLPTYTPTSGKFPTYSPTMPGTMPGTTYYPTMNDTTYFPTMATYSPTPGDTVHSNVTTSSPVTAIPTVTTALPTFMPTALNIPTMLPTYTQTYEPTMIGTVSQPLDLLVWGSPLSISQPETDGNILVPLDVNIDGIDASAGTRYSLFVNPDGEAYSTGFISDPTSGEYHGHLGIRPQDLTEGQNIWIEIERVFDPDRGGVTFPPPFTKVFAGVENNVGKGDIHTILLDVNGNAWATGSNKMGELCLGDTLDKMIPQRIPIKNIVDVAVGGQHTLLLDENGIVYGCGSNEVGQLGLQESVSSTSIPLEIDLQQVSAISVSAGKDHSLIMAKDGNYVMGSNRYGQLCVDTNGNNVYIPSALDVEAKLAKAFEATQYSSYLLYVDGSVNSCGRNDVGQLGDGTYEDAILVTVAMPEDNKAVRLLGVGPSSSSAFFVSEFETVWSTGNNNYGQLGVGDEENRNIPTQVLLQDKIFVYVLSSSEDHSLMLKQGGVNVTQTPTFLPTSEVSTNIPTSVPTFTPTFTPTTVATLTFTPTTVATPTFTPTTVATPTFTPTISDISTSPTQTGLDYFFWGAPEAVGKPADTPDVTVPLYVGSGATFSGVGTKYTIVILADGSAMAAGYVQNIDDYQGHLGLDPNLVVQGVNEFHQITQVYETPNARRKLQTTLVPSASPTYMTSNVPTSTETAFPSSISIPQSSYTPTGSTSFPANSPITSSPVPQSSSTPTGSTSVPTVGSTPTVYSELTLTPTVFTPAGLTTLIDAPPFDKVFAGVENIPDTGEIHSILLDKFGNAWAMGNNELGQLCLGDNVDRMIPEKIPTVGKVIDVAVGGEHTLLLLEDGSVYGCGSNAVGQLGLDQNEVVSPTILDGLTSPVSSVSAGHSHSLFMASDGLYLTGSNEFGQLCTDTNGQNVLTITAFDVNERVAISFEAIKQSSYILYEDGSVNACGRNDFGQLGDGTNDDEFLVAVDMPDRVVRLLGVGPSAQSVLFVTTDELVWGTGLNDRGQLGIGDTVNKNIPTRVKFEDLVTIDQLCISEEHSFALGAVTGTLYPTEAPSATVPAMKFYFWGAPDSIGKDLSTDVLIPLESGDQAIDTSGGSDYTVIILNDGTALSAGYIETLDTYAGHLGRDEATIVQGVNEMLPIDLVYDSSGSAIVDAPPFTRAFAGVENSPTTGVVHTILLDSQGQAWAMGSNGSGQLCLGDGVDKAFIPEKIPFNGKIVDVAIGGEHTLLLDESGNVYGCGSNVVGQLGLGTMSKTSVPTMIDGLASISSVSAGHSHSLFMSDTSIFFTGSNEFGQLCKETNGENLLTPESLDIPGIESSVSFEAIKSSSYILYSDGSVNGCGNNEFGQIGDGTNTNQVLALVALDGVARLLGVGPSAESVFFVTADEYVWGTGLNDRGQLGTGDTNNRNLPTQVLFEERVIVEVLSASGDHTVALGLSSGTYPPNIVPSLSPIVGAIPLPTVSPTLGSSKQASAIPTYPLSLAPNTSFSPTAISSDLPTAVGSSVYYWGASGSLGMTPPDVILSPLISGFIAADVTAGSNYSIIVSPNGTASSGGFIESVDNYHGHLGLRGDEVITGENPLRPITSVYNVEEDLIVDSPRFSKAFAGVSQLSSPELIHSLLIDENGTAWATGSNNKGQLCLGNFEDRLVPERIPLSGEVESAAIGSAHTLLLLKDGSVYGCGSNEAGQLGLGTVSETAEPTLLDGIPGVVQGLSAGFDYSLFKASDGLYVSGSNLYGQLCVNETTGQNVTTPYLIPDVDVTTVSSFDAIRSSSYISFYDGSVGACGRNNFGQLGDGSNVDRVRTVLEPLPDASPIRNVYVGPSSESVFFVSENGDTYATGLNDKAQLGVGDQLNRNILTLVDFGEEGQVPIEISASGDHTLST</sequence>
<feature type="region of interest" description="Disordered" evidence="4">
    <location>
        <begin position="1013"/>
        <end position="1084"/>
    </location>
</feature>
<feature type="repeat" description="RCC1" evidence="3">
    <location>
        <begin position="789"/>
        <end position="840"/>
    </location>
</feature>
<feature type="repeat" description="RCC1" evidence="3">
    <location>
        <begin position="1533"/>
        <end position="1583"/>
    </location>
</feature>
<feature type="region of interest" description="Disordered" evidence="4">
    <location>
        <begin position="43"/>
        <end position="109"/>
    </location>
</feature>